<evidence type="ECO:0000313" key="2">
    <source>
        <dbReference type="EMBL" id="VEL38207.1"/>
    </source>
</evidence>
<protein>
    <submittedName>
        <fullName evidence="2">Uncharacterized protein</fullName>
    </submittedName>
</protein>
<evidence type="ECO:0000256" key="1">
    <source>
        <dbReference type="SAM" id="MobiDB-lite"/>
    </source>
</evidence>
<feature type="compositionally biased region" description="Low complexity" evidence="1">
    <location>
        <begin position="15"/>
        <end position="26"/>
    </location>
</feature>
<proteinExistence type="predicted"/>
<feature type="region of interest" description="Disordered" evidence="1">
    <location>
        <begin position="15"/>
        <end position="35"/>
    </location>
</feature>
<sequence>MTQALVECVMIARVGSGQSQSGSSKQPVTSRPMSRGLGQTCHPLPAFRQPVNFRPPASLTVRQPPFCSCGIAPTAARFVLILAIRLPSTHRQLLHFMLHHARFKLTKSFCPEQA</sequence>
<evidence type="ECO:0000313" key="3">
    <source>
        <dbReference type="Proteomes" id="UP000784294"/>
    </source>
</evidence>
<dbReference type="Proteomes" id="UP000784294">
    <property type="component" value="Unassembled WGS sequence"/>
</dbReference>
<accession>A0A3S5CPS1</accession>
<name>A0A3S5CPS1_9PLAT</name>
<comment type="caution">
    <text evidence="2">The sequence shown here is derived from an EMBL/GenBank/DDBJ whole genome shotgun (WGS) entry which is preliminary data.</text>
</comment>
<dbReference type="EMBL" id="CAAALY010257208">
    <property type="protein sequence ID" value="VEL38207.1"/>
    <property type="molecule type" value="Genomic_DNA"/>
</dbReference>
<organism evidence="2 3">
    <name type="scientific">Protopolystoma xenopodis</name>
    <dbReference type="NCBI Taxonomy" id="117903"/>
    <lineage>
        <taxon>Eukaryota</taxon>
        <taxon>Metazoa</taxon>
        <taxon>Spiralia</taxon>
        <taxon>Lophotrochozoa</taxon>
        <taxon>Platyhelminthes</taxon>
        <taxon>Monogenea</taxon>
        <taxon>Polyopisthocotylea</taxon>
        <taxon>Polystomatidea</taxon>
        <taxon>Polystomatidae</taxon>
        <taxon>Protopolystoma</taxon>
    </lineage>
</organism>
<reference evidence="2" key="1">
    <citation type="submission" date="2018-11" db="EMBL/GenBank/DDBJ databases">
        <authorList>
            <consortium name="Pathogen Informatics"/>
        </authorList>
    </citation>
    <scope>NUCLEOTIDE SEQUENCE</scope>
</reference>
<keyword evidence="3" id="KW-1185">Reference proteome</keyword>
<gene>
    <name evidence="2" type="ORF">PXEA_LOCUS31647</name>
</gene>
<dbReference type="AlphaFoldDB" id="A0A3S5CPS1"/>